<sequence>MFGCQLYTGTDLFIRMPVPENRAQLCDRTDAVLHCLVAAIFPVPVQTNKVRFMFFRLTSPALWDPPKTRIVDVDNGRTRLFHMPRRRVPSALRKMVRVPLVVAGEHQSSLCAVIPLRLEIDKGLFWYLYLRPAHLLEHTHAVRINMNSFSSQSAAEAYN</sequence>
<proteinExistence type="predicted"/>
<keyword evidence="2" id="KW-1185">Reference proteome</keyword>
<dbReference type="AlphaFoldDB" id="A0A284RH93"/>
<dbReference type="EMBL" id="FUEG01000009">
    <property type="protein sequence ID" value="SJL08121.1"/>
    <property type="molecule type" value="Genomic_DNA"/>
</dbReference>
<evidence type="ECO:0000313" key="2">
    <source>
        <dbReference type="Proteomes" id="UP000219338"/>
    </source>
</evidence>
<organism evidence="1 2">
    <name type="scientific">Armillaria ostoyae</name>
    <name type="common">Armillaria root rot fungus</name>
    <dbReference type="NCBI Taxonomy" id="47428"/>
    <lineage>
        <taxon>Eukaryota</taxon>
        <taxon>Fungi</taxon>
        <taxon>Dikarya</taxon>
        <taxon>Basidiomycota</taxon>
        <taxon>Agaricomycotina</taxon>
        <taxon>Agaricomycetes</taxon>
        <taxon>Agaricomycetidae</taxon>
        <taxon>Agaricales</taxon>
        <taxon>Marasmiineae</taxon>
        <taxon>Physalacriaceae</taxon>
        <taxon>Armillaria</taxon>
    </lineage>
</organism>
<evidence type="ECO:0000313" key="1">
    <source>
        <dbReference type="EMBL" id="SJL08121.1"/>
    </source>
</evidence>
<dbReference type="OrthoDB" id="10557905at2759"/>
<reference evidence="2" key="1">
    <citation type="journal article" date="2017" name="Nat. Ecol. Evol.">
        <title>Genome expansion and lineage-specific genetic innovations in the forest pathogenic fungi Armillaria.</title>
        <authorList>
            <person name="Sipos G."/>
            <person name="Prasanna A.N."/>
            <person name="Walter M.C."/>
            <person name="O'Connor E."/>
            <person name="Balint B."/>
            <person name="Krizsan K."/>
            <person name="Kiss B."/>
            <person name="Hess J."/>
            <person name="Varga T."/>
            <person name="Slot J."/>
            <person name="Riley R."/>
            <person name="Boka B."/>
            <person name="Rigling D."/>
            <person name="Barry K."/>
            <person name="Lee J."/>
            <person name="Mihaltcheva S."/>
            <person name="LaButti K."/>
            <person name="Lipzen A."/>
            <person name="Waldron R."/>
            <person name="Moloney N.M."/>
            <person name="Sperisen C."/>
            <person name="Kredics L."/>
            <person name="Vagvoelgyi C."/>
            <person name="Patrignani A."/>
            <person name="Fitzpatrick D."/>
            <person name="Nagy I."/>
            <person name="Doyle S."/>
            <person name="Anderson J.B."/>
            <person name="Grigoriev I.V."/>
            <person name="Gueldener U."/>
            <person name="Muensterkoetter M."/>
            <person name="Nagy L.G."/>
        </authorList>
    </citation>
    <scope>NUCLEOTIDE SEQUENCE [LARGE SCALE GENOMIC DNA]</scope>
    <source>
        <strain evidence="2">C18/9</strain>
    </source>
</reference>
<protein>
    <submittedName>
        <fullName evidence="1">Uncharacterized protein</fullName>
    </submittedName>
</protein>
<accession>A0A284RH93</accession>
<name>A0A284RH93_ARMOS</name>
<gene>
    <name evidence="1" type="ORF">ARMOST_11484</name>
</gene>
<dbReference type="Proteomes" id="UP000219338">
    <property type="component" value="Unassembled WGS sequence"/>
</dbReference>